<feature type="domain" description="Cytochrome b5 heme-binding" evidence="14">
    <location>
        <begin position="9"/>
        <end position="56"/>
    </location>
</feature>
<protein>
    <recommendedName>
        <fullName evidence="13">Cytochrome b5</fullName>
    </recommendedName>
</protein>
<evidence type="ECO:0000256" key="11">
    <source>
        <dbReference type="ARBA" id="ARBA00037877"/>
    </source>
</evidence>
<evidence type="ECO:0000256" key="3">
    <source>
        <dbReference type="ARBA" id="ARBA00022617"/>
    </source>
</evidence>
<accession>A0A643BY49</accession>
<keyword evidence="4" id="KW-0812">Transmembrane</keyword>
<dbReference type="Proteomes" id="UP000437017">
    <property type="component" value="Unassembled WGS sequence"/>
</dbReference>
<evidence type="ECO:0000256" key="6">
    <source>
        <dbReference type="ARBA" id="ARBA00022824"/>
    </source>
</evidence>
<evidence type="ECO:0000256" key="5">
    <source>
        <dbReference type="ARBA" id="ARBA00022723"/>
    </source>
</evidence>
<evidence type="ECO:0000256" key="13">
    <source>
        <dbReference type="ARBA" id="ARBA00039806"/>
    </source>
</evidence>
<comment type="subcellular location">
    <subcellularLocation>
        <location evidence="1">Endoplasmic reticulum membrane</location>
        <topology evidence="1">Single-pass membrane protein</topology>
        <orientation evidence="1">Cytoplasmic side</orientation>
    </subcellularLocation>
    <subcellularLocation>
        <location evidence="11">Microsome membrane</location>
        <topology evidence="11">Single-pass membrane protein</topology>
        <orientation evidence="11">Cytoplasmic side</orientation>
    </subcellularLocation>
</comment>
<keyword evidence="8" id="KW-0249">Electron transport</keyword>
<keyword evidence="6" id="KW-0256">Endoplasmic reticulum</keyword>
<evidence type="ECO:0000256" key="7">
    <source>
        <dbReference type="ARBA" id="ARBA00022848"/>
    </source>
</evidence>
<dbReference type="GO" id="GO:0046872">
    <property type="term" value="F:metal ion binding"/>
    <property type="evidence" value="ECO:0007669"/>
    <property type="project" value="UniProtKB-KW"/>
</dbReference>
<evidence type="ECO:0000313" key="15">
    <source>
        <dbReference type="EMBL" id="KAB0392588.1"/>
    </source>
</evidence>
<reference evidence="15 16" key="1">
    <citation type="journal article" date="2019" name="PLoS ONE">
        <title>Genomic analyses reveal an absence of contemporary introgressive admixture between fin whales and blue whales, despite known hybrids.</title>
        <authorList>
            <person name="Westbury M.V."/>
            <person name="Petersen B."/>
            <person name="Lorenzen E.D."/>
        </authorList>
    </citation>
    <scope>NUCLEOTIDE SEQUENCE [LARGE SCALE GENOMIC DNA]</scope>
    <source>
        <strain evidence="15">FinWhale-01</strain>
    </source>
</reference>
<keyword evidence="7" id="KW-0492">Microsome</keyword>
<evidence type="ECO:0000256" key="4">
    <source>
        <dbReference type="ARBA" id="ARBA00022692"/>
    </source>
</evidence>
<sequence>MAEEADKAVKYYTLEEIQKHNHSKSIWLILHCKVYDLSKCLEEHPGGEEALREQAGVSIVCSVSYRAQENADATAWYRECDVQPAEGALLGFTSLQAVSRSYMELQTDWGSDLENCPSTAAPKPRVHAALRTVWPWLTRTQILSSGVGDFASRNAVTHIDFIFSVFSI</sequence>
<dbReference type="InterPro" id="IPR050668">
    <property type="entry name" value="Cytochrome_b5"/>
</dbReference>
<evidence type="ECO:0000256" key="10">
    <source>
        <dbReference type="ARBA" id="ARBA00023136"/>
    </source>
</evidence>
<keyword evidence="5" id="KW-0479">Metal-binding</keyword>
<keyword evidence="2" id="KW-0813">Transport</keyword>
<keyword evidence="9" id="KW-0408">Iron</keyword>
<name>A0A643BY49_BALPH</name>
<dbReference type="OrthoDB" id="260519at2759"/>
<evidence type="ECO:0000256" key="8">
    <source>
        <dbReference type="ARBA" id="ARBA00022982"/>
    </source>
</evidence>
<keyword evidence="16" id="KW-1185">Reference proteome</keyword>
<evidence type="ECO:0000313" key="16">
    <source>
        <dbReference type="Proteomes" id="UP000437017"/>
    </source>
</evidence>
<evidence type="ECO:0000259" key="14">
    <source>
        <dbReference type="PROSITE" id="PS50255"/>
    </source>
</evidence>
<dbReference type="Pfam" id="PF00173">
    <property type="entry name" value="Cyt-b5"/>
    <property type="match status" value="1"/>
</dbReference>
<keyword evidence="10" id="KW-0472">Membrane</keyword>
<dbReference type="SMART" id="SM01117">
    <property type="entry name" value="Cyt-b5"/>
    <property type="match status" value="1"/>
</dbReference>
<organism evidence="15 16">
    <name type="scientific">Balaenoptera physalus</name>
    <name type="common">Fin whale</name>
    <name type="synonym">Balaena physalus</name>
    <dbReference type="NCBI Taxonomy" id="9770"/>
    <lineage>
        <taxon>Eukaryota</taxon>
        <taxon>Metazoa</taxon>
        <taxon>Chordata</taxon>
        <taxon>Craniata</taxon>
        <taxon>Vertebrata</taxon>
        <taxon>Euteleostomi</taxon>
        <taxon>Mammalia</taxon>
        <taxon>Eutheria</taxon>
        <taxon>Laurasiatheria</taxon>
        <taxon>Artiodactyla</taxon>
        <taxon>Whippomorpha</taxon>
        <taxon>Cetacea</taxon>
        <taxon>Mysticeti</taxon>
        <taxon>Balaenopteridae</taxon>
        <taxon>Balaenoptera</taxon>
    </lineage>
</organism>
<dbReference type="Gene3D" id="3.10.120.10">
    <property type="entry name" value="Cytochrome b5-like heme/steroid binding domain"/>
    <property type="match status" value="1"/>
</dbReference>
<evidence type="ECO:0000256" key="1">
    <source>
        <dbReference type="ARBA" id="ARBA00004131"/>
    </source>
</evidence>
<comment type="similarity">
    <text evidence="12">Belongs to the cytochrome b5 family.</text>
</comment>
<dbReference type="PANTHER" id="PTHR19359">
    <property type="entry name" value="CYTOCHROME B5"/>
    <property type="match status" value="1"/>
</dbReference>
<proteinExistence type="inferred from homology"/>
<dbReference type="PANTHER" id="PTHR19359:SF150">
    <property type="entry name" value="CYTOCHROME B5"/>
    <property type="match status" value="1"/>
</dbReference>
<keyword evidence="3" id="KW-0349">Heme</keyword>
<gene>
    <name evidence="15" type="ORF">E2I00_007343</name>
</gene>
<dbReference type="PROSITE" id="PS50255">
    <property type="entry name" value="CYTOCHROME_B5_2"/>
    <property type="match status" value="1"/>
</dbReference>
<dbReference type="EMBL" id="SGJD01003733">
    <property type="protein sequence ID" value="KAB0392588.1"/>
    <property type="molecule type" value="Genomic_DNA"/>
</dbReference>
<evidence type="ECO:0000256" key="2">
    <source>
        <dbReference type="ARBA" id="ARBA00022448"/>
    </source>
</evidence>
<dbReference type="InterPro" id="IPR036400">
    <property type="entry name" value="Cyt_B5-like_heme/steroid_sf"/>
</dbReference>
<dbReference type="InterPro" id="IPR001199">
    <property type="entry name" value="Cyt_B5-like_heme/steroid-bd"/>
</dbReference>
<comment type="caution">
    <text evidence="15">The sequence shown here is derived from an EMBL/GenBank/DDBJ whole genome shotgun (WGS) entry which is preliminary data.</text>
</comment>
<evidence type="ECO:0000256" key="12">
    <source>
        <dbReference type="ARBA" id="ARBA00038168"/>
    </source>
</evidence>
<dbReference type="AlphaFoldDB" id="A0A643BY49"/>
<evidence type="ECO:0000256" key="9">
    <source>
        <dbReference type="ARBA" id="ARBA00023004"/>
    </source>
</evidence>
<dbReference type="GO" id="GO:0005789">
    <property type="term" value="C:endoplasmic reticulum membrane"/>
    <property type="evidence" value="ECO:0007669"/>
    <property type="project" value="UniProtKB-SubCell"/>
</dbReference>
<dbReference type="GO" id="GO:0020037">
    <property type="term" value="F:heme binding"/>
    <property type="evidence" value="ECO:0007669"/>
    <property type="project" value="TreeGrafter"/>
</dbReference>
<dbReference type="SUPFAM" id="SSF55856">
    <property type="entry name" value="Cytochrome b5-like heme/steroid binding domain"/>
    <property type="match status" value="1"/>
</dbReference>